<dbReference type="CDD" id="cd04301">
    <property type="entry name" value="NAT_SF"/>
    <property type="match status" value="1"/>
</dbReference>
<protein>
    <submittedName>
        <fullName evidence="2">N-acetyltransferase</fullName>
    </submittedName>
</protein>
<feature type="domain" description="N-acetyltransferase" evidence="1">
    <location>
        <begin position="6"/>
        <end position="92"/>
    </location>
</feature>
<dbReference type="PANTHER" id="PTHR31435">
    <property type="entry name" value="PROTEIN NATD1"/>
    <property type="match status" value="1"/>
</dbReference>
<dbReference type="InterPro" id="IPR031165">
    <property type="entry name" value="GNAT_YJDJ"/>
</dbReference>
<dbReference type="Pfam" id="PF14542">
    <property type="entry name" value="Acetyltransf_CG"/>
    <property type="match status" value="1"/>
</dbReference>
<dbReference type="EMBL" id="JAEMNV010000006">
    <property type="protein sequence ID" value="MBJ8341093.1"/>
    <property type="molecule type" value="Genomic_DNA"/>
</dbReference>
<comment type="caution">
    <text evidence="2">The sequence shown here is derived from an EMBL/GenBank/DDBJ whole genome shotgun (WGS) entry which is preliminary data.</text>
</comment>
<gene>
    <name evidence="2" type="ORF">JGU71_19585</name>
</gene>
<dbReference type="PROSITE" id="PS51729">
    <property type="entry name" value="GNAT_YJDJ"/>
    <property type="match status" value="1"/>
</dbReference>
<dbReference type="InterPro" id="IPR045057">
    <property type="entry name" value="Gcn5-rel_NAT"/>
</dbReference>
<accession>A0A934NTP0</accession>
<dbReference type="InterPro" id="IPR016181">
    <property type="entry name" value="Acyl_CoA_acyltransferase"/>
</dbReference>
<reference evidence="2" key="1">
    <citation type="submission" date="2020-12" db="EMBL/GenBank/DDBJ databases">
        <title>Antrihabitans popcorni sp. nov. and Antrihabitans auranticaus sp. nov., isolated from a larva cave.</title>
        <authorList>
            <person name="Lee S.D."/>
            <person name="Kim I.S."/>
        </authorList>
    </citation>
    <scope>NUCLEOTIDE SEQUENCE</scope>
    <source>
        <strain evidence="2">YC3-6</strain>
    </source>
</reference>
<organism evidence="2 3">
    <name type="scientific">Antrihabitans stalagmiti</name>
    <dbReference type="NCBI Taxonomy" id="2799499"/>
    <lineage>
        <taxon>Bacteria</taxon>
        <taxon>Bacillati</taxon>
        <taxon>Actinomycetota</taxon>
        <taxon>Actinomycetes</taxon>
        <taxon>Mycobacteriales</taxon>
        <taxon>Nocardiaceae</taxon>
        <taxon>Antrihabitans</taxon>
    </lineage>
</organism>
<sequence>MTTRLEHNLGETRYEIYSDDVLAGYADYDERNGVRDFNHTLTVPEFRGHGIAAQVVEFALTSTRADGFKVVPSCWYVEKYIAANSEYADLLA</sequence>
<dbReference type="Gene3D" id="3.40.630.30">
    <property type="match status" value="1"/>
</dbReference>
<keyword evidence="3" id="KW-1185">Reference proteome</keyword>
<dbReference type="Proteomes" id="UP000655868">
    <property type="component" value="Unassembled WGS sequence"/>
</dbReference>
<evidence type="ECO:0000313" key="3">
    <source>
        <dbReference type="Proteomes" id="UP000655868"/>
    </source>
</evidence>
<evidence type="ECO:0000259" key="1">
    <source>
        <dbReference type="PROSITE" id="PS51729"/>
    </source>
</evidence>
<dbReference type="PANTHER" id="PTHR31435:SF9">
    <property type="entry name" value="PROTEIN NATD1"/>
    <property type="match status" value="1"/>
</dbReference>
<dbReference type="SUPFAM" id="SSF55729">
    <property type="entry name" value="Acyl-CoA N-acyltransferases (Nat)"/>
    <property type="match status" value="1"/>
</dbReference>
<dbReference type="RefSeq" id="WP_199705960.1">
    <property type="nucleotide sequence ID" value="NZ_JAEMNV010000006.1"/>
</dbReference>
<name>A0A934NTP0_9NOCA</name>
<evidence type="ECO:0000313" key="2">
    <source>
        <dbReference type="EMBL" id="MBJ8341093.1"/>
    </source>
</evidence>
<proteinExistence type="predicted"/>
<dbReference type="AlphaFoldDB" id="A0A934NTP0"/>